<dbReference type="PANTHER" id="PTHR43792:SF1">
    <property type="entry name" value="N-ACETYLTRANSFERASE DOMAIN-CONTAINING PROTEIN"/>
    <property type="match status" value="1"/>
</dbReference>
<dbReference type="SUPFAM" id="SSF55729">
    <property type="entry name" value="Acyl-CoA N-acyltransferases (Nat)"/>
    <property type="match status" value="1"/>
</dbReference>
<sequence length="174" mass="19147">MASLERTTARLRLRRVTMADLDAFVALETALRAAEEPPREPPAVASSAGYLADFARVWDRGELGYWAIEFLGQVAGFGGVQPKLWRDRRCWNLYYRVDPAFRGLGIATETAREAVAAGSSVHPGWPVLVETRPWNTAAITVAERAGLTRQPTRDGDEHAVLLLETALGRNDDAT</sequence>
<dbReference type="InterPro" id="IPR000182">
    <property type="entry name" value="GNAT_dom"/>
</dbReference>
<dbReference type="InterPro" id="IPR051531">
    <property type="entry name" value="N-acetyltransferase"/>
</dbReference>
<dbReference type="EMBL" id="VUOB01000023">
    <property type="protein sequence ID" value="KAA2261966.1"/>
    <property type="molecule type" value="Genomic_DNA"/>
</dbReference>
<protein>
    <submittedName>
        <fullName evidence="2">GNAT family N-acetyltransferase</fullName>
    </submittedName>
</protein>
<evidence type="ECO:0000259" key="1">
    <source>
        <dbReference type="PROSITE" id="PS51186"/>
    </source>
</evidence>
<comment type="caution">
    <text evidence="2">The sequence shown here is derived from an EMBL/GenBank/DDBJ whole genome shotgun (WGS) entry which is preliminary data.</text>
</comment>
<dbReference type="Gene3D" id="3.40.630.30">
    <property type="match status" value="1"/>
</dbReference>
<accession>A0A5B2XFD3</accession>
<dbReference type="OrthoDB" id="3533156at2"/>
<feature type="domain" description="N-acetyltransferase" evidence="1">
    <location>
        <begin position="11"/>
        <end position="167"/>
    </location>
</feature>
<keyword evidence="2" id="KW-0808">Transferase</keyword>
<evidence type="ECO:0000313" key="3">
    <source>
        <dbReference type="Proteomes" id="UP000323454"/>
    </source>
</evidence>
<dbReference type="CDD" id="cd04301">
    <property type="entry name" value="NAT_SF"/>
    <property type="match status" value="1"/>
</dbReference>
<reference evidence="2 3" key="2">
    <citation type="submission" date="2019-09" db="EMBL/GenBank/DDBJ databases">
        <authorList>
            <person name="Jin C."/>
        </authorList>
    </citation>
    <scope>NUCLEOTIDE SEQUENCE [LARGE SCALE GENOMIC DNA]</scope>
    <source>
        <strain evidence="2 3">AN110305</strain>
    </source>
</reference>
<dbReference type="Proteomes" id="UP000323454">
    <property type="component" value="Unassembled WGS sequence"/>
</dbReference>
<dbReference type="GO" id="GO:0016747">
    <property type="term" value="F:acyltransferase activity, transferring groups other than amino-acyl groups"/>
    <property type="evidence" value="ECO:0007669"/>
    <property type="project" value="InterPro"/>
</dbReference>
<dbReference type="PROSITE" id="PS51186">
    <property type="entry name" value="GNAT"/>
    <property type="match status" value="1"/>
</dbReference>
<dbReference type="RefSeq" id="WP_149850128.1">
    <property type="nucleotide sequence ID" value="NZ_VUOB01000023.1"/>
</dbReference>
<dbReference type="Pfam" id="PF13302">
    <property type="entry name" value="Acetyltransf_3"/>
    <property type="match status" value="1"/>
</dbReference>
<reference evidence="2 3" key="1">
    <citation type="submission" date="2019-09" db="EMBL/GenBank/DDBJ databases">
        <title>Goodfellowia gen. nov., a new genus of the Pseudonocardineae related to Actinoalloteichus, containing Goodfellowia coeruleoviolacea gen. nov., comb. nov. gen. nov., comb. nov.</title>
        <authorList>
            <person name="Labeda D."/>
        </authorList>
    </citation>
    <scope>NUCLEOTIDE SEQUENCE [LARGE SCALE GENOMIC DNA]</scope>
    <source>
        <strain evidence="2 3">AN110305</strain>
    </source>
</reference>
<dbReference type="AlphaFoldDB" id="A0A5B2XFD3"/>
<dbReference type="InterPro" id="IPR016181">
    <property type="entry name" value="Acyl_CoA_acyltransferase"/>
</dbReference>
<dbReference type="PANTHER" id="PTHR43792">
    <property type="entry name" value="GNAT FAMILY, PUTATIVE (AFU_ORTHOLOGUE AFUA_3G00765)-RELATED-RELATED"/>
    <property type="match status" value="1"/>
</dbReference>
<organism evidence="2 3">
    <name type="scientific">Solihabitans fulvus</name>
    <dbReference type="NCBI Taxonomy" id="1892852"/>
    <lineage>
        <taxon>Bacteria</taxon>
        <taxon>Bacillati</taxon>
        <taxon>Actinomycetota</taxon>
        <taxon>Actinomycetes</taxon>
        <taxon>Pseudonocardiales</taxon>
        <taxon>Pseudonocardiaceae</taxon>
        <taxon>Solihabitans</taxon>
    </lineage>
</organism>
<gene>
    <name evidence="2" type="ORF">F0L68_14800</name>
</gene>
<name>A0A5B2XFD3_9PSEU</name>
<evidence type="ECO:0000313" key="2">
    <source>
        <dbReference type="EMBL" id="KAA2261966.1"/>
    </source>
</evidence>
<keyword evidence="3" id="KW-1185">Reference proteome</keyword>
<proteinExistence type="predicted"/>